<evidence type="ECO:0000313" key="3">
    <source>
        <dbReference type="EMBL" id="RKP30673.1"/>
    </source>
</evidence>
<dbReference type="SMART" id="SM01052">
    <property type="entry name" value="CAP_GLY"/>
    <property type="match status" value="1"/>
</dbReference>
<name>A0A4P9ZD34_9ASCO</name>
<dbReference type="InterPro" id="IPR036859">
    <property type="entry name" value="CAP-Gly_dom_sf"/>
</dbReference>
<dbReference type="SUPFAM" id="SSF74924">
    <property type="entry name" value="Cap-Gly domain"/>
    <property type="match status" value="1"/>
</dbReference>
<accession>A0A4P9ZD34</accession>
<dbReference type="Gene3D" id="2.30.30.190">
    <property type="entry name" value="CAP Gly-rich-like domain"/>
    <property type="match status" value="1"/>
</dbReference>
<dbReference type="PROSITE" id="PS00845">
    <property type="entry name" value="CAP_GLY_1"/>
    <property type="match status" value="1"/>
</dbReference>
<sequence length="420" mass="47308">MVSIRDKIELKGQRAVVRFVGKTQFATGTWVGLELETPNGKNNGSIQGVEYFKCQQPGNYGVFVRPSLLESKLPTSANVLAIVNRLQQKLRDASSENSSLCDCVQQLTQEVTRIKSEHSQAETELEAVVVESEYLKTQNGLLTEKFDALLTKYDELSAEYSVLKEELDIYKELEDAVRLQMPSEDNFTAEDFAILVQHNTRLELAYSSMEKLLTAKEKSFSAELRTLKEDLAVAKDKVKSHDATLEKLLSAETSIRLLQEQLESSLELVLVVERLTTENEALNSKVSELKLAIKDLSELNEIDKALESEHLQKESELQKSIQTLKVALETEKEAVAGLLISNRELKACLKQTAVAGDLGIKDSDVELLTLEIDLLRSQCKDLSANDSSLRRLLTLFENLLTSYKQKFRQTTAKYWTLSYM</sequence>
<protein>
    <recommendedName>
        <fullName evidence="2">CAP-Gly domain-containing protein</fullName>
    </recommendedName>
</protein>
<feature type="coiled-coil region" evidence="1">
    <location>
        <begin position="272"/>
        <end position="299"/>
    </location>
</feature>
<proteinExistence type="predicted"/>
<dbReference type="Pfam" id="PF01302">
    <property type="entry name" value="CAP_GLY"/>
    <property type="match status" value="1"/>
</dbReference>
<organism evidence="3 4">
    <name type="scientific">Metschnikowia bicuspidata</name>
    <dbReference type="NCBI Taxonomy" id="27322"/>
    <lineage>
        <taxon>Eukaryota</taxon>
        <taxon>Fungi</taxon>
        <taxon>Dikarya</taxon>
        <taxon>Ascomycota</taxon>
        <taxon>Saccharomycotina</taxon>
        <taxon>Pichiomycetes</taxon>
        <taxon>Metschnikowiaceae</taxon>
        <taxon>Metschnikowia</taxon>
    </lineage>
</organism>
<feature type="coiled-coil region" evidence="1">
    <location>
        <begin position="104"/>
        <end position="173"/>
    </location>
</feature>
<dbReference type="OrthoDB" id="2130750at2759"/>
<feature type="domain" description="CAP-Gly" evidence="2">
    <location>
        <begin position="21"/>
        <end position="65"/>
    </location>
</feature>
<reference evidence="4" key="1">
    <citation type="journal article" date="2018" name="Nat. Microbiol.">
        <title>Leveraging single-cell genomics to expand the fungal tree of life.</title>
        <authorList>
            <person name="Ahrendt S.R."/>
            <person name="Quandt C.A."/>
            <person name="Ciobanu D."/>
            <person name="Clum A."/>
            <person name="Salamov A."/>
            <person name="Andreopoulos B."/>
            <person name="Cheng J.F."/>
            <person name="Woyke T."/>
            <person name="Pelin A."/>
            <person name="Henrissat B."/>
            <person name="Reynolds N.K."/>
            <person name="Benny G.L."/>
            <person name="Smith M.E."/>
            <person name="James T.Y."/>
            <person name="Grigoriev I.V."/>
        </authorList>
    </citation>
    <scope>NUCLEOTIDE SEQUENCE [LARGE SCALE GENOMIC DNA]</scope>
    <source>
        <strain evidence="4">Baker2002</strain>
    </source>
</reference>
<evidence type="ECO:0000256" key="1">
    <source>
        <dbReference type="SAM" id="Coils"/>
    </source>
</evidence>
<dbReference type="AlphaFoldDB" id="A0A4P9ZD34"/>
<dbReference type="InterPro" id="IPR000938">
    <property type="entry name" value="CAP-Gly_domain"/>
</dbReference>
<gene>
    <name evidence="3" type="ORF">METBISCDRAFT_27229</name>
</gene>
<dbReference type="EMBL" id="ML004454">
    <property type="protein sequence ID" value="RKP30673.1"/>
    <property type="molecule type" value="Genomic_DNA"/>
</dbReference>
<keyword evidence="1" id="KW-0175">Coiled coil</keyword>
<evidence type="ECO:0000259" key="2">
    <source>
        <dbReference type="PROSITE" id="PS50245"/>
    </source>
</evidence>
<dbReference type="Proteomes" id="UP000268321">
    <property type="component" value="Unassembled WGS sequence"/>
</dbReference>
<keyword evidence="4" id="KW-1185">Reference proteome</keyword>
<dbReference type="PANTHER" id="PTHR18916">
    <property type="entry name" value="DYNACTIN 1-RELATED MICROTUBULE-BINDING"/>
    <property type="match status" value="1"/>
</dbReference>
<evidence type="ECO:0000313" key="4">
    <source>
        <dbReference type="Proteomes" id="UP000268321"/>
    </source>
</evidence>
<dbReference type="PROSITE" id="PS50245">
    <property type="entry name" value="CAP_GLY_2"/>
    <property type="match status" value="1"/>
</dbReference>